<feature type="transmembrane region" description="Helical" evidence="2">
    <location>
        <begin position="121"/>
        <end position="140"/>
    </location>
</feature>
<dbReference type="RefSeq" id="WP_381196897.1">
    <property type="nucleotide sequence ID" value="NZ_JBHSFE010000014.1"/>
</dbReference>
<accession>A0ABV9G9J1</accession>
<dbReference type="EMBL" id="JBHSFE010000014">
    <property type="protein sequence ID" value="MFC4609745.1"/>
    <property type="molecule type" value="Genomic_DNA"/>
</dbReference>
<feature type="compositionally biased region" description="Acidic residues" evidence="1">
    <location>
        <begin position="182"/>
        <end position="203"/>
    </location>
</feature>
<keyword evidence="2" id="KW-1133">Transmembrane helix</keyword>
<comment type="caution">
    <text evidence="3">The sequence shown here is derived from an EMBL/GenBank/DDBJ whole genome shotgun (WGS) entry which is preliminary data.</text>
</comment>
<dbReference type="Proteomes" id="UP001595993">
    <property type="component" value="Unassembled WGS sequence"/>
</dbReference>
<feature type="transmembrane region" description="Helical" evidence="2">
    <location>
        <begin position="90"/>
        <end position="109"/>
    </location>
</feature>
<keyword evidence="4" id="KW-1185">Reference proteome</keyword>
<evidence type="ECO:0000256" key="2">
    <source>
        <dbReference type="SAM" id="Phobius"/>
    </source>
</evidence>
<proteinExistence type="predicted"/>
<evidence type="ECO:0008006" key="5">
    <source>
        <dbReference type="Google" id="ProtNLM"/>
    </source>
</evidence>
<protein>
    <recommendedName>
        <fullName evidence="5">DUF2637 domain-containing protein</fullName>
    </recommendedName>
</protein>
<organism evidence="3 4">
    <name type="scientific">Streptomyces maoxianensis</name>
    <dbReference type="NCBI Taxonomy" id="1459942"/>
    <lineage>
        <taxon>Bacteria</taxon>
        <taxon>Bacillati</taxon>
        <taxon>Actinomycetota</taxon>
        <taxon>Actinomycetes</taxon>
        <taxon>Kitasatosporales</taxon>
        <taxon>Streptomycetaceae</taxon>
        <taxon>Streptomyces</taxon>
    </lineage>
</organism>
<sequence>MPLRPSGSTAVSTGPLPLLVRWAITGGRPAVLAAALALSAPGEYRLAVLAGWDWRFALVMPLVLSLYAAVAAAIAGSLPKGSTERTQANAGALIALTLALTAQVASHLIEAGYMDKSPGVVIAVSAVPPAVAAHVLHLTAAASRLTPKAVTVEEPVSAPEPAAQEFLEAEEIPEPQEAIQAPEDEPVVTEEPEPVSTEDDDEGPLTQRDQMDAIVRALYDSLGQQRPGTRHIRQALADAGLPNSDGTCRGARIRVEAAEPHLRDLPDAIAA</sequence>
<keyword evidence="2" id="KW-0812">Transmembrane</keyword>
<feature type="transmembrane region" description="Helical" evidence="2">
    <location>
        <begin position="54"/>
        <end position="78"/>
    </location>
</feature>
<name>A0ABV9G9J1_9ACTN</name>
<evidence type="ECO:0000313" key="4">
    <source>
        <dbReference type="Proteomes" id="UP001595993"/>
    </source>
</evidence>
<reference evidence="4" key="1">
    <citation type="journal article" date="2019" name="Int. J. Syst. Evol. Microbiol.">
        <title>The Global Catalogue of Microorganisms (GCM) 10K type strain sequencing project: providing services to taxonomists for standard genome sequencing and annotation.</title>
        <authorList>
            <consortium name="The Broad Institute Genomics Platform"/>
            <consortium name="The Broad Institute Genome Sequencing Center for Infectious Disease"/>
            <person name="Wu L."/>
            <person name="Ma J."/>
        </authorList>
    </citation>
    <scope>NUCLEOTIDE SEQUENCE [LARGE SCALE GENOMIC DNA]</scope>
    <source>
        <strain evidence="4">CGMCC 4.7139</strain>
    </source>
</reference>
<keyword evidence="2" id="KW-0472">Membrane</keyword>
<feature type="region of interest" description="Disordered" evidence="1">
    <location>
        <begin position="177"/>
        <end position="207"/>
    </location>
</feature>
<evidence type="ECO:0000256" key="1">
    <source>
        <dbReference type="SAM" id="MobiDB-lite"/>
    </source>
</evidence>
<evidence type="ECO:0000313" key="3">
    <source>
        <dbReference type="EMBL" id="MFC4609745.1"/>
    </source>
</evidence>
<gene>
    <name evidence="3" type="ORF">ACFO9E_18270</name>
</gene>